<dbReference type="Gene3D" id="3.30.565.10">
    <property type="entry name" value="Histidine kinase-like ATPase, C-terminal domain"/>
    <property type="match status" value="1"/>
</dbReference>
<dbReference type="SUPFAM" id="SSF55874">
    <property type="entry name" value="ATPase domain of HSP90 chaperone/DNA topoisomerase II/histidine kinase"/>
    <property type="match status" value="1"/>
</dbReference>
<dbReference type="RefSeq" id="WP_073480555.1">
    <property type="nucleotide sequence ID" value="NZ_FQVN01000002.1"/>
</dbReference>
<dbReference type="InterPro" id="IPR036890">
    <property type="entry name" value="HATPase_C_sf"/>
</dbReference>
<dbReference type="InterPro" id="IPR047718">
    <property type="entry name" value="RsbA-like_anti_sig"/>
</dbReference>
<dbReference type="InterPro" id="IPR025847">
    <property type="entry name" value="MEDS_domain"/>
</dbReference>
<dbReference type="AlphaFoldDB" id="A0A1M4Y8F3"/>
<evidence type="ECO:0000313" key="5">
    <source>
        <dbReference type="Proteomes" id="UP000184501"/>
    </source>
</evidence>
<evidence type="ECO:0000259" key="3">
    <source>
        <dbReference type="Pfam" id="PF14417"/>
    </source>
</evidence>
<reference evidence="4 5" key="1">
    <citation type="submission" date="2016-11" db="EMBL/GenBank/DDBJ databases">
        <authorList>
            <person name="Jaros S."/>
            <person name="Januszkiewicz K."/>
            <person name="Wedrychowicz H."/>
        </authorList>
    </citation>
    <scope>NUCLEOTIDE SEQUENCE [LARGE SCALE GENOMIC DNA]</scope>
    <source>
        <strain evidence="4 5">DSM 44523</strain>
    </source>
</reference>
<gene>
    <name evidence="4" type="ORF">SAMN05444320_102275</name>
</gene>
<dbReference type="Proteomes" id="UP000184501">
    <property type="component" value="Unassembled WGS sequence"/>
</dbReference>
<feature type="domain" description="Histidine kinase/HSP90-like ATPase" evidence="2">
    <location>
        <begin position="209"/>
        <end position="320"/>
    </location>
</feature>
<dbReference type="PANTHER" id="PTHR35526:SF3">
    <property type="entry name" value="ANTI-SIGMA-F FACTOR RSBW"/>
    <property type="match status" value="1"/>
</dbReference>
<keyword evidence="5" id="KW-1185">Reference proteome</keyword>
<dbReference type="CDD" id="cd16936">
    <property type="entry name" value="HATPase_RsbW-like"/>
    <property type="match status" value="1"/>
</dbReference>
<keyword evidence="4" id="KW-0418">Kinase</keyword>
<evidence type="ECO:0000313" key="4">
    <source>
        <dbReference type="EMBL" id="SHF01978.1"/>
    </source>
</evidence>
<evidence type="ECO:0000256" key="1">
    <source>
        <dbReference type="ARBA" id="ARBA00022527"/>
    </source>
</evidence>
<dbReference type="InterPro" id="IPR003594">
    <property type="entry name" value="HATPase_dom"/>
</dbReference>
<dbReference type="InterPro" id="IPR050267">
    <property type="entry name" value="Anti-sigma-factor_SerPK"/>
</dbReference>
<keyword evidence="1" id="KW-0723">Serine/threonine-protein kinase</keyword>
<protein>
    <submittedName>
        <fullName evidence="4">Anti-sigma regulatory factor (Ser/Thr protein kinase)</fullName>
    </submittedName>
</protein>
<evidence type="ECO:0000259" key="2">
    <source>
        <dbReference type="Pfam" id="PF13581"/>
    </source>
</evidence>
<feature type="domain" description="MEDS" evidence="3">
    <location>
        <begin position="17"/>
        <end position="163"/>
    </location>
</feature>
<name>A0A1M4Y8F3_STRHI</name>
<dbReference type="EMBL" id="FQVN01000002">
    <property type="protein sequence ID" value="SHF01978.1"/>
    <property type="molecule type" value="Genomic_DNA"/>
</dbReference>
<keyword evidence="4" id="KW-0808">Transferase</keyword>
<sequence>MTTTTGPGAPPTPTEFRHEAYLYRGEAEFLAGIVPFVRDAVAAAEPILVVVPRPKIDMLRAALGGDAERVCFADMAELGRNPGRIISAWQDFLAEQAPDGRRVRGIGEPAYAGRSEDEFVECERHEFLLNLAFHDSPAWWLLCPYDMSALDAGVVDRSRQTHPYVLQDGEHRPSLGWVGLAEAAGQLLDHPLPPAPDDAAELTFRDGGLRAVRELVTRRAASAGLPVDRAGDLVLAANEVAANSVRHGGGRGRLRLWVAAHAAGPVLVCEVSDRGRIADPLVGRRRPTLVQDGGRGMWMVNQLCDLVQVRTSGRGTVVRLHMAVD</sequence>
<proteinExistence type="predicted"/>
<dbReference type="Pfam" id="PF13581">
    <property type="entry name" value="HATPase_c_2"/>
    <property type="match status" value="1"/>
</dbReference>
<dbReference type="GO" id="GO:0004674">
    <property type="term" value="F:protein serine/threonine kinase activity"/>
    <property type="evidence" value="ECO:0007669"/>
    <property type="project" value="UniProtKB-KW"/>
</dbReference>
<dbReference type="PANTHER" id="PTHR35526">
    <property type="entry name" value="ANTI-SIGMA-F FACTOR RSBW-RELATED"/>
    <property type="match status" value="1"/>
</dbReference>
<organism evidence="4 5">
    <name type="scientific">Streptoalloteichus hindustanus</name>
    <dbReference type="NCBI Taxonomy" id="2017"/>
    <lineage>
        <taxon>Bacteria</taxon>
        <taxon>Bacillati</taxon>
        <taxon>Actinomycetota</taxon>
        <taxon>Actinomycetes</taxon>
        <taxon>Pseudonocardiales</taxon>
        <taxon>Pseudonocardiaceae</taxon>
        <taxon>Streptoalloteichus</taxon>
    </lineage>
</organism>
<accession>A0A1M4Y8F3</accession>
<dbReference type="NCBIfam" id="NF041045">
    <property type="entry name" value="RsbA_anti_sig"/>
    <property type="match status" value="1"/>
</dbReference>
<dbReference type="Pfam" id="PF14417">
    <property type="entry name" value="MEDS"/>
    <property type="match status" value="1"/>
</dbReference>
<dbReference type="OrthoDB" id="4088450at2"/>
<dbReference type="STRING" id="2017.SAMN05444320_102275"/>